<feature type="compositionally biased region" description="Basic and acidic residues" evidence="1">
    <location>
        <begin position="207"/>
        <end position="219"/>
    </location>
</feature>
<keyword evidence="3" id="KW-1185">Reference proteome</keyword>
<name>A0A5K0UA71_9VIRU</name>
<dbReference type="EMBL" id="UPSH01000001">
    <property type="protein sequence ID" value="VBB18392.1"/>
    <property type="molecule type" value="Genomic_DNA"/>
</dbReference>
<comment type="caution">
    <text evidence="2">The sequence shown here is derived from an EMBL/GenBank/DDBJ whole genome shotgun (WGS) entry which is preliminary data.</text>
</comment>
<protein>
    <submittedName>
        <fullName evidence="2">Uncharacterized protein</fullName>
    </submittedName>
</protein>
<gene>
    <name evidence="2" type="ORF">YASMINEVIRUS_855</name>
</gene>
<evidence type="ECO:0000313" key="3">
    <source>
        <dbReference type="Proteomes" id="UP000594342"/>
    </source>
</evidence>
<sequence length="251" mass="28691">MDVFSSLTRDQVKTVFVKYCTKHFKIDSLFDIAKEATRNRWRKTEVFFMFNQTYSAPCSASFNKMLTSLLKMDVSYAVMYWVLAVIHVLCSKKAIVLDAYTIHHYVLMFHDLGMKLIEDTVYDSAIYMSAMNVDKAKAVGIEITTLALIFQHTTPYSLLFSGVIDDNLYALISEETGVSVEDIKCTNDIYKSNKYAFYHADTPDKELSESKSQLDDKTRVRGTVVPKREESKGEMSKEEEPREVGTKKAVP</sequence>
<feature type="compositionally biased region" description="Basic and acidic residues" evidence="1">
    <location>
        <begin position="226"/>
        <end position="251"/>
    </location>
</feature>
<accession>A0A5K0UA71</accession>
<feature type="region of interest" description="Disordered" evidence="1">
    <location>
        <begin position="207"/>
        <end position="251"/>
    </location>
</feature>
<evidence type="ECO:0000313" key="2">
    <source>
        <dbReference type="EMBL" id="VBB18392.1"/>
    </source>
</evidence>
<organism evidence="2 3">
    <name type="scientific">Yasminevirus sp. GU-2018</name>
    <dbReference type="NCBI Taxonomy" id="2420051"/>
    <lineage>
        <taxon>Viruses</taxon>
        <taxon>Varidnaviria</taxon>
        <taxon>Bamfordvirae</taxon>
        <taxon>Nucleocytoviricota</taxon>
        <taxon>Megaviricetes</taxon>
        <taxon>Imitervirales</taxon>
        <taxon>Mimiviridae</taxon>
        <taxon>Klosneuvirinae</taxon>
        <taxon>Yasminevirus</taxon>
        <taxon>Yasminevirus saudimassiliense</taxon>
    </lineage>
</organism>
<proteinExistence type="predicted"/>
<evidence type="ECO:0000256" key="1">
    <source>
        <dbReference type="SAM" id="MobiDB-lite"/>
    </source>
</evidence>
<reference evidence="2 3" key="1">
    <citation type="submission" date="2018-10" db="EMBL/GenBank/DDBJ databases">
        <authorList>
            <consortium name="IHU Genomes"/>
        </authorList>
    </citation>
    <scope>NUCLEOTIDE SEQUENCE [LARGE SCALE GENOMIC DNA]</scope>
    <source>
        <strain evidence="2 3">A1</strain>
    </source>
</reference>
<dbReference type="Proteomes" id="UP000594342">
    <property type="component" value="Unassembled WGS sequence"/>
</dbReference>